<evidence type="ECO:0000256" key="4">
    <source>
        <dbReference type="ARBA" id="ARBA00023136"/>
    </source>
</evidence>
<evidence type="ECO:0000256" key="5">
    <source>
        <dbReference type="SAM" id="MobiDB-lite"/>
    </source>
</evidence>
<accession>A0ABY9QYS1</accession>
<organism evidence="7 8">
    <name type="scientific">Nitratidesulfovibrio liaohensis</name>
    <dbReference type="NCBI Taxonomy" id="2604158"/>
    <lineage>
        <taxon>Bacteria</taxon>
        <taxon>Pseudomonadati</taxon>
        <taxon>Thermodesulfobacteriota</taxon>
        <taxon>Desulfovibrionia</taxon>
        <taxon>Desulfovibrionales</taxon>
        <taxon>Desulfovibrionaceae</taxon>
        <taxon>Nitratidesulfovibrio</taxon>
    </lineage>
</organism>
<dbReference type="PANTHER" id="PTHR43220:SF18">
    <property type="entry name" value="TRANSMEMBRANE PROTEIN 41B"/>
    <property type="match status" value="1"/>
</dbReference>
<keyword evidence="4 6" id="KW-0472">Membrane</keyword>
<reference evidence="7" key="1">
    <citation type="submission" date="2023-09" db="EMBL/GenBank/DDBJ databases">
        <authorList>
            <consortium name="CW5 consortium"/>
            <person name="Lu C.-W."/>
        </authorList>
    </citation>
    <scope>NUCLEOTIDE SEQUENCE</scope>
    <source>
        <strain evidence="7">KPS</strain>
    </source>
</reference>
<comment type="subcellular location">
    <subcellularLocation>
        <location evidence="1">Membrane</location>
        <topology evidence="1">Multi-pass membrane protein</topology>
    </subcellularLocation>
</comment>
<dbReference type="PANTHER" id="PTHR43220">
    <property type="match status" value="1"/>
</dbReference>
<name>A0ABY9QYS1_9BACT</name>
<sequence length="340" mass="35285">MRIPRCLTPPFRRPRSPARGGPAAGDEPRRNGFPSLRPPSGPTSLARRAAIPFAIVAAALLSVAALTGHLPTLGPDQALALRDRLLDLHARHPVASVAAYMAGYVLMTACSIPGAVFLTLTGGAVFGFGVALAAVSAASTAGACLAFLSARHLLRATVRRLWPGQLARIDAAMAESGDRPDAATDTGTQSHSAVLVSSDQASATHASADHAPPRRLPSGAPFAGLLSPGALCLLGLRCVAVMPYWLVNLLFGVTAMRLSTFATVSLFGMVPLNALYVHAGAELGRIRHLGDIISLRAGLALCLLAVAPLLLRRVAGRKLPAPTVRQRAGTRCAAAPEQTR</sequence>
<evidence type="ECO:0000256" key="1">
    <source>
        <dbReference type="ARBA" id="ARBA00004141"/>
    </source>
</evidence>
<evidence type="ECO:0000313" key="7">
    <source>
        <dbReference type="EMBL" id="WMW64057.1"/>
    </source>
</evidence>
<proteinExistence type="predicted"/>
<evidence type="ECO:0000256" key="3">
    <source>
        <dbReference type="ARBA" id="ARBA00022989"/>
    </source>
</evidence>
<feature type="region of interest" description="Disordered" evidence="5">
    <location>
        <begin position="1"/>
        <end position="41"/>
    </location>
</feature>
<feature type="transmembrane region" description="Helical" evidence="6">
    <location>
        <begin position="222"/>
        <end position="246"/>
    </location>
</feature>
<evidence type="ECO:0000256" key="2">
    <source>
        <dbReference type="ARBA" id="ARBA00022692"/>
    </source>
</evidence>
<feature type="transmembrane region" description="Helical" evidence="6">
    <location>
        <begin position="289"/>
        <end position="311"/>
    </location>
</feature>
<keyword evidence="8" id="KW-1185">Reference proteome</keyword>
<dbReference type="RefSeq" id="WP_309540174.1">
    <property type="nucleotide sequence ID" value="NZ_CP133659.1"/>
</dbReference>
<dbReference type="Proteomes" id="UP001180616">
    <property type="component" value="Chromosome"/>
</dbReference>
<evidence type="ECO:0000256" key="6">
    <source>
        <dbReference type="SAM" id="Phobius"/>
    </source>
</evidence>
<protein>
    <submittedName>
        <fullName evidence="7">VTT domain-containing protein</fullName>
    </submittedName>
</protein>
<evidence type="ECO:0000313" key="8">
    <source>
        <dbReference type="Proteomes" id="UP001180616"/>
    </source>
</evidence>
<feature type="transmembrane region" description="Helical" evidence="6">
    <location>
        <begin position="124"/>
        <end position="150"/>
    </location>
</feature>
<feature type="transmembrane region" description="Helical" evidence="6">
    <location>
        <begin position="94"/>
        <end position="118"/>
    </location>
</feature>
<gene>
    <name evidence="7" type="ORF">KPS_002037</name>
</gene>
<dbReference type="InterPro" id="IPR045014">
    <property type="entry name" value="TM41A/B"/>
</dbReference>
<feature type="transmembrane region" description="Helical" evidence="6">
    <location>
        <begin position="258"/>
        <end position="277"/>
    </location>
</feature>
<dbReference type="EMBL" id="CP133659">
    <property type="protein sequence ID" value="WMW64057.1"/>
    <property type="molecule type" value="Genomic_DNA"/>
</dbReference>
<keyword evidence="2 6" id="KW-0812">Transmembrane</keyword>
<keyword evidence="3 6" id="KW-1133">Transmembrane helix</keyword>
<feature type="transmembrane region" description="Helical" evidence="6">
    <location>
        <begin position="49"/>
        <end position="73"/>
    </location>
</feature>